<keyword evidence="4" id="KW-0732">Signal</keyword>
<dbReference type="FunFam" id="2.20.100.10:FF:000001">
    <property type="entry name" value="semaphorin-5A isoform X1"/>
    <property type="match status" value="1"/>
</dbReference>
<evidence type="ECO:0000256" key="1">
    <source>
        <dbReference type="ARBA" id="ARBA00022737"/>
    </source>
</evidence>
<keyword evidence="5" id="KW-1185">Reference proteome</keyword>
<dbReference type="KEGG" id="aplc:110974307"/>
<keyword evidence="1" id="KW-0677">Repeat</keyword>
<dbReference type="InterPro" id="IPR000884">
    <property type="entry name" value="TSP1_rpt"/>
</dbReference>
<dbReference type="PANTHER" id="PTHR22906">
    <property type="entry name" value="PROPERDIN"/>
    <property type="match status" value="1"/>
</dbReference>
<gene>
    <name evidence="6" type="primary">LOC110974307</name>
</gene>
<dbReference type="Proteomes" id="UP000694845">
    <property type="component" value="Unplaced"/>
</dbReference>
<keyword evidence="2" id="KW-1015">Disulfide bond</keyword>
<protein>
    <submittedName>
        <fullName evidence="6">Hemicentin-1-like isoform X1</fullName>
    </submittedName>
</protein>
<feature type="region of interest" description="Disordered" evidence="3">
    <location>
        <begin position="409"/>
        <end position="459"/>
    </location>
</feature>
<feature type="region of interest" description="Disordered" evidence="3">
    <location>
        <begin position="77"/>
        <end position="97"/>
    </location>
</feature>
<dbReference type="RefSeq" id="XP_022081547.1">
    <property type="nucleotide sequence ID" value="XM_022225855.1"/>
</dbReference>
<feature type="chain" id="PRO_5034182632" evidence="4">
    <location>
        <begin position="21"/>
        <end position="459"/>
    </location>
</feature>
<dbReference type="InterPro" id="IPR052065">
    <property type="entry name" value="Compl_asym_regulator"/>
</dbReference>
<dbReference type="FunFam" id="2.20.100.10:FF:000002">
    <property type="entry name" value="Unc-5 netrin receptor C"/>
    <property type="match status" value="3"/>
</dbReference>
<dbReference type="InterPro" id="IPR036383">
    <property type="entry name" value="TSP1_rpt_sf"/>
</dbReference>
<proteinExistence type="predicted"/>
<organism evidence="5 6">
    <name type="scientific">Acanthaster planci</name>
    <name type="common">Crown-of-thorns starfish</name>
    <dbReference type="NCBI Taxonomy" id="133434"/>
    <lineage>
        <taxon>Eukaryota</taxon>
        <taxon>Metazoa</taxon>
        <taxon>Echinodermata</taxon>
        <taxon>Eleutherozoa</taxon>
        <taxon>Asterozoa</taxon>
        <taxon>Asteroidea</taxon>
        <taxon>Valvatacea</taxon>
        <taxon>Valvatida</taxon>
        <taxon>Acanthasteridae</taxon>
        <taxon>Acanthaster</taxon>
    </lineage>
</organism>
<name>A0A8B7XN01_ACAPL</name>
<dbReference type="GeneID" id="110974307"/>
<dbReference type="PROSITE" id="PS50092">
    <property type="entry name" value="TSP1"/>
    <property type="match status" value="5"/>
</dbReference>
<dbReference type="SMART" id="SM00209">
    <property type="entry name" value="TSP1"/>
    <property type="match status" value="5"/>
</dbReference>
<evidence type="ECO:0000256" key="2">
    <source>
        <dbReference type="ARBA" id="ARBA00023157"/>
    </source>
</evidence>
<evidence type="ECO:0000256" key="3">
    <source>
        <dbReference type="SAM" id="MobiDB-lite"/>
    </source>
</evidence>
<accession>A0A8B7XN01</accession>
<dbReference type="SUPFAM" id="SSF82895">
    <property type="entry name" value="TSP-1 type 1 repeat"/>
    <property type="match status" value="5"/>
</dbReference>
<dbReference type="OrthoDB" id="446173at2759"/>
<dbReference type="PANTHER" id="PTHR22906:SF21">
    <property type="entry name" value="SEMA DOMAIN-CONTAINING PROTEIN"/>
    <property type="match status" value="1"/>
</dbReference>
<dbReference type="AlphaFoldDB" id="A0A8B7XN01"/>
<evidence type="ECO:0000313" key="5">
    <source>
        <dbReference type="Proteomes" id="UP000694845"/>
    </source>
</evidence>
<evidence type="ECO:0000313" key="6">
    <source>
        <dbReference type="RefSeq" id="XP_022081547.1"/>
    </source>
</evidence>
<dbReference type="Pfam" id="PF00090">
    <property type="entry name" value="TSP_1"/>
    <property type="match status" value="5"/>
</dbReference>
<dbReference type="Gene3D" id="2.20.100.10">
    <property type="entry name" value="Thrombospondin type-1 (TSP1) repeat"/>
    <property type="match status" value="5"/>
</dbReference>
<evidence type="ECO:0000256" key="4">
    <source>
        <dbReference type="SAM" id="SignalP"/>
    </source>
</evidence>
<dbReference type="PRINTS" id="PR01705">
    <property type="entry name" value="TSP1REPEAT"/>
</dbReference>
<reference evidence="6" key="1">
    <citation type="submission" date="2025-08" db="UniProtKB">
        <authorList>
            <consortium name="RefSeq"/>
        </authorList>
    </citation>
    <scope>IDENTIFICATION</scope>
</reference>
<sequence length="459" mass="50139">MIRFVAVVFFGLVCVKLAHTAQDGYCFRFRNPAGSWGRCQQLIERAPDGTPVNTQEECCLLGADGWSEKSSGKRCGAACPEPGEDQPDPGAGAAENRPPQAFQEEAKDQNVVEGVWGTWSDWQPCSVTCGSGFSERRRDCRRPRDHPDDNFQCSGDRVEHRDCNAGVKCPVHGQWSEWSPWSECSATCGDTLSRFRGCNSPAPRFGGNQCVGEGREVRWCNDRRNCPIHGGWRQWSAWSPCSVSCGRDGLRRRLRMCTNPAPRYGGRDCVGDQTSTRPCLARKRNCPIDGGLSEWGTWICPQECANNGRGSAVRRRSCNNPTPKYGGKQCKEKHIETVACSMAICPVDGMWGSWSRWGGCSSTCGESAFKSRRRDCDNPPPENGGLKCEGKGHEIKLCNLDPCPGDASVSIEYSEGSGETPPCDDEDYPGTGEGGSGCKSAGSGEPETESPISSLIYHY</sequence>
<feature type="signal peptide" evidence="4">
    <location>
        <begin position="1"/>
        <end position="20"/>
    </location>
</feature>